<protein>
    <submittedName>
        <fullName evidence="3">Uncharacterized protein</fullName>
    </submittedName>
</protein>
<proteinExistence type="predicted"/>
<evidence type="ECO:0000259" key="2">
    <source>
        <dbReference type="PROSITE" id="PS51061"/>
    </source>
</evidence>
<organism evidence="3 4">
    <name type="scientific">Ignelater luminosus</name>
    <name type="common">Cucubano</name>
    <name type="synonym">Pyrophorus luminosus</name>
    <dbReference type="NCBI Taxonomy" id="2038154"/>
    <lineage>
        <taxon>Eukaryota</taxon>
        <taxon>Metazoa</taxon>
        <taxon>Ecdysozoa</taxon>
        <taxon>Arthropoda</taxon>
        <taxon>Hexapoda</taxon>
        <taxon>Insecta</taxon>
        <taxon>Pterygota</taxon>
        <taxon>Neoptera</taxon>
        <taxon>Endopterygota</taxon>
        <taxon>Coleoptera</taxon>
        <taxon>Polyphaga</taxon>
        <taxon>Elateriformia</taxon>
        <taxon>Elateroidea</taxon>
        <taxon>Elateridae</taxon>
        <taxon>Agrypninae</taxon>
        <taxon>Pyrophorini</taxon>
        <taxon>Ignelater</taxon>
    </lineage>
</organism>
<dbReference type="InterPro" id="IPR036867">
    <property type="entry name" value="R3H_dom_sf"/>
</dbReference>
<evidence type="ECO:0000313" key="4">
    <source>
        <dbReference type="Proteomes" id="UP000801492"/>
    </source>
</evidence>
<dbReference type="InterPro" id="IPR000467">
    <property type="entry name" value="G_patch_dom"/>
</dbReference>
<keyword evidence="4" id="KW-1185">Reference proteome</keyword>
<evidence type="ECO:0000259" key="1">
    <source>
        <dbReference type="PROSITE" id="PS50174"/>
    </source>
</evidence>
<dbReference type="Pfam" id="PF01424">
    <property type="entry name" value="R3H"/>
    <property type="match status" value="1"/>
</dbReference>
<dbReference type="EMBL" id="VTPC01002591">
    <property type="protein sequence ID" value="KAF2899849.1"/>
    <property type="molecule type" value="Genomic_DNA"/>
</dbReference>
<dbReference type="SUPFAM" id="SSF82708">
    <property type="entry name" value="R3H domain"/>
    <property type="match status" value="1"/>
</dbReference>
<dbReference type="PROSITE" id="PS50174">
    <property type="entry name" value="G_PATCH"/>
    <property type="match status" value="1"/>
</dbReference>
<dbReference type="AlphaFoldDB" id="A0A8K0GHB4"/>
<sequence length="305" mass="34422">MSLSGAHKRFLDGTIVYQNQSFNSRKETNYHNDSKYRIIAQTQSQNGIRGQLVLFQSSFESAYMVLQNATDRISAILKVYKTEEYKENSRYRLEINNEVLAEDTYKSLSAAKTGLAELAIEDLRKSCFTVFRKTHPRDSPKIDLASPNHIINSAQDTFKTNNVKGIGAKMMLSMGWSGSGLGAYEQGTTDLIKPYIQIQHQGLGTKRIVQEVTGILRNYALSKDINSIAFSSDFSKEERAVIHVVARKLNLKSRSYGHESNRVLVVKSKIKVWDLIRLLLDVGGENDQYKLILPVNHDGCKTSSY</sequence>
<accession>A0A8K0GHB4</accession>
<dbReference type="GO" id="GO:0003676">
    <property type="term" value="F:nucleic acid binding"/>
    <property type="evidence" value="ECO:0007669"/>
    <property type="project" value="UniProtKB-UniRule"/>
</dbReference>
<evidence type="ECO:0000313" key="3">
    <source>
        <dbReference type="EMBL" id="KAF2899849.1"/>
    </source>
</evidence>
<feature type="domain" description="R3H" evidence="2">
    <location>
        <begin position="206"/>
        <end position="270"/>
    </location>
</feature>
<dbReference type="InterPro" id="IPR001374">
    <property type="entry name" value="R3H_dom"/>
</dbReference>
<feature type="domain" description="G-patch" evidence="1">
    <location>
        <begin position="163"/>
        <end position="208"/>
    </location>
</feature>
<reference evidence="3" key="1">
    <citation type="submission" date="2019-08" db="EMBL/GenBank/DDBJ databases">
        <title>The genome of the North American firefly Photinus pyralis.</title>
        <authorList>
            <consortium name="Photinus pyralis genome working group"/>
            <person name="Fallon T.R."/>
            <person name="Sander Lower S.E."/>
            <person name="Weng J.-K."/>
        </authorList>
    </citation>
    <scope>NUCLEOTIDE SEQUENCE</scope>
    <source>
        <strain evidence="3">TRF0915ILg1</strain>
        <tissue evidence="3">Whole body</tissue>
    </source>
</reference>
<dbReference type="Pfam" id="PF01585">
    <property type="entry name" value="G-patch"/>
    <property type="match status" value="1"/>
</dbReference>
<dbReference type="PROSITE" id="PS51061">
    <property type="entry name" value="R3H"/>
    <property type="match status" value="1"/>
</dbReference>
<dbReference type="SMART" id="SM00443">
    <property type="entry name" value="G_patch"/>
    <property type="match status" value="1"/>
</dbReference>
<dbReference type="Gene3D" id="3.30.1370.50">
    <property type="entry name" value="R3H-like domain"/>
    <property type="match status" value="1"/>
</dbReference>
<dbReference type="OrthoDB" id="2359216at2759"/>
<comment type="caution">
    <text evidence="3">The sequence shown here is derived from an EMBL/GenBank/DDBJ whole genome shotgun (WGS) entry which is preliminary data.</text>
</comment>
<dbReference type="Proteomes" id="UP000801492">
    <property type="component" value="Unassembled WGS sequence"/>
</dbReference>
<gene>
    <name evidence="3" type="ORF">ILUMI_06336</name>
</gene>
<name>A0A8K0GHB4_IGNLU</name>